<name>A0ABR2JHL6_9PEZI</name>
<evidence type="ECO:0000313" key="3">
    <source>
        <dbReference type="Proteomes" id="UP001390339"/>
    </source>
</evidence>
<comment type="caution">
    <text evidence="2">The sequence shown here is derived from an EMBL/GenBank/DDBJ whole genome shotgun (WGS) entry which is preliminary data.</text>
</comment>
<accession>A0ABR2JHL6</accession>
<dbReference type="EMBL" id="JAPCWZ010000002">
    <property type="protein sequence ID" value="KAK8877199.1"/>
    <property type="molecule type" value="Genomic_DNA"/>
</dbReference>
<feature type="region of interest" description="Disordered" evidence="1">
    <location>
        <begin position="1"/>
        <end position="81"/>
    </location>
</feature>
<feature type="compositionally biased region" description="Basic and acidic residues" evidence="1">
    <location>
        <begin position="66"/>
        <end position="81"/>
    </location>
</feature>
<proteinExistence type="predicted"/>
<reference evidence="2 3" key="1">
    <citation type="journal article" date="2024" name="IMA Fungus">
        <title>Apiospora arundinis, a panoply of carbohydrate-active enzymes and secondary metabolites.</title>
        <authorList>
            <person name="Sorensen T."/>
            <person name="Petersen C."/>
            <person name="Muurmann A.T."/>
            <person name="Christiansen J.V."/>
            <person name="Brundto M.L."/>
            <person name="Overgaard C.K."/>
            <person name="Boysen A.T."/>
            <person name="Wollenberg R.D."/>
            <person name="Larsen T.O."/>
            <person name="Sorensen J.L."/>
            <person name="Nielsen K.L."/>
            <person name="Sondergaard T.E."/>
        </authorList>
    </citation>
    <scope>NUCLEOTIDE SEQUENCE [LARGE SCALE GENOMIC DNA]</scope>
    <source>
        <strain evidence="2 3">AAU 773</strain>
    </source>
</reference>
<organism evidence="2 3">
    <name type="scientific">Apiospora arundinis</name>
    <dbReference type="NCBI Taxonomy" id="335852"/>
    <lineage>
        <taxon>Eukaryota</taxon>
        <taxon>Fungi</taxon>
        <taxon>Dikarya</taxon>
        <taxon>Ascomycota</taxon>
        <taxon>Pezizomycotina</taxon>
        <taxon>Sordariomycetes</taxon>
        <taxon>Xylariomycetidae</taxon>
        <taxon>Amphisphaeriales</taxon>
        <taxon>Apiosporaceae</taxon>
        <taxon>Apiospora</taxon>
    </lineage>
</organism>
<protein>
    <submittedName>
        <fullName evidence="2">Uncharacterized protein</fullName>
    </submittedName>
</protein>
<gene>
    <name evidence="2" type="ORF">PGQ11_002145</name>
</gene>
<evidence type="ECO:0000313" key="2">
    <source>
        <dbReference type="EMBL" id="KAK8877199.1"/>
    </source>
</evidence>
<evidence type="ECO:0000256" key="1">
    <source>
        <dbReference type="SAM" id="MobiDB-lite"/>
    </source>
</evidence>
<keyword evidence="3" id="KW-1185">Reference proteome</keyword>
<dbReference type="Proteomes" id="UP001390339">
    <property type="component" value="Unassembled WGS sequence"/>
</dbReference>
<sequence length="81" mass="8809">MHRVSPGMEPQFRTAGKPVCAPQLPLRRGRGETLLGPMTNPFGDDPSLRSKPLATAQDGGQACRAPDNRAEEQDTNVRRVV</sequence>